<feature type="transmembrane region" description="Helical" evidence="11">
    <location>
        <begin position="77"/>
        <end position="94"/>
    </location>
</feature>
<dbReference type="GO" id="GO:0005886">
    <property type="term" value="C:plasma membrane"/>
    <property type="evidence" value="ECO:0007669"/>
    <property type="project" value="UniProtKB-SubCell"/>
</dbReference>
<keyword evidence="9" id="KW-0739">Sodium transport</keyword>
<feature type="transmembrane region" description="Helical" evidence="11">
    <location>
        <begin position="295"/>
        <end position="312"/>
    </location>
</feature>
<dbReference type="GO" id="GO:0015385">
    <property type="term" value="F:sodium:proton antiporter activity"/>
    <property type="evidence" value="ECO:0007669"/>
    <property type="project" value="InterPro"/>
</dbReference>
<feature type="transmembrane region" description="Helical" evidence="11">
    <location>
        <begin position="43"/>
        <end position="65"/>
    </location>
</feature>
<keyword evidence="2" id="KW-0813">Transport</keyword>
<dbReference type="EMBL" id="CAIIXF020000295">
    <property type="protein sequence ID" value="CAH1803170.1"/>
    <property type="molecule type" value="Genomic_DNA"/>
</dbReference>
<dbReference type="InterPro" id="IPR005821">
    <property type="entry name" value="Ion_trans_dom"/>
</dbReference>
<evidence type="ECO:0000256" key="4">
    <source>
        <dbReference type="ARBA" id="ARBA00022692"/>
    </source>
</evidence>
<sequence length="1271" mass="142323">MTESHSEHAEPTMIMFVFTSCALGALIRFIMKSTILQKLRLPYTVILLLFGSLIGIISSQVPSFAAYTTIVHINPHTLLNVFLPVLVFESAFAMEAHTFLKSFVQIVILAIPGLAIATGLTGLFAMFVFTYEWTWTESMMFGSILSATDPVAVVALLKDLGASKQLGTLIEGESLLNDGAAIVLFKVFLKLATPGMTMAGHEILFEFLQVALGGPAFGLVMGKLTTYWLSKIFNDALTEITITLASTYVTYYIGEQFLKVSGVLAVVVLGVIVSAEKTSISPEVEAFLHRFWEMLAYLANTLIFILVGVVITERALGGITGLDAFYMLALYFAITVIRGITIGFFSPILARIGYGLPWRNGLVMTWGGLRGAVGLALALQVVQDSNLNNERIGNKVFLHTAGIVVLTLAINATTISGLLKVLGMSDISAPKRMAMASAVRHLEDRQRITLSMLKTDRFLADADWDMVEKMVSVQDPYHTLDEEAELENLTYLQRTSTCEYCEHEVQNLPSPAEFKEMENEARLRVLKAQKIAYWKQFEHGMLSREAVRKLVDAAETASDVIGAFINVEELKKTWKVGRFYANIKRRLEMWIMKKPEEEIVLPENKVRRRCNIIARSDWFEYAIFALIGINCTEVIIELVFTYSRPEAVQVPTEIFDGTKTITVLKNSPYFDWSTRVCNYVFLLCYIVEAVIKTLGYGPLEYIKSHWNQFDLLLIFLSVADVIIELTVNQDDVSNITSTTNIFKVVKIFRILRISRVLRLFKAAVPQMIGVINRRINKQLRLGYDVGKGYIFGEEEVRKVVDQMVDDRNIAKELKVVIDKGRLQVIKELGMLQREHPGIAVSVKTVQAIRTILNNMRDCIHEQKGDGLLDEGEAVKLEMMVEERMKRLLSAPATIPPPLPEDIMGNLSWVAKDQRLLAFLKDCAELVHYNHGEVIMREGESTKGVYIIVSGIVRFEGTVIDRTADITESKDSSIFTQNEIYTDYMTIGNVIGELGVLLDRPRTATATSETSVQLYFISGNDMMRALNLFSQLEYRLWRVCAIRLACGILMKLPSFQGWTQEKIKLHLEKSYLVDLHGDQKFIMVDPSFADTLLIQGKGIIAHSRVEVEGPCVLPRNTNKLILVEDDEIRHVILIVPTENAPSNKMVNIEGSTTSIVGPGPQKTSNMCLRHSSNYKVELQRKVSLHQEKSKSRLNLAISRQQSRYPIQTHQLTCKEKLPPIGQTEASTLPAEPSTFPQHSGVDPIIQNHGPAPLTLSSTAVAPVGEQRKHFDI</sequence>
<dbReference type="InterPro" id="IPR018490">
    <property type="entry name" value="cNMP-bd_dom_sf"/>
</dbReference>
<feature type="transmembrane region" description="Helical" evidence="11">
    <location>
        <begin position="362"/>
        <end position="382"/>
    </location>
</feature>
<evidence type="ECO:0000256" key="3">
    <source>
        <dbReference type="ARBA" id="ARBA00022475"/>
    </source>
</evidence>
<feature type="transmembrane region" description="Helical" evidence="11">
    <location>
        <begin position="257"/>
        <end position="275"/>
    </location>
</feature>
<evidence type="ECO:0000259" key="12">
    <source>
        <dbReference type="PROSITE" id="PS50042"/>
    </source>
</evidence>
<evidence type="ECO:0000256" key="2">
    <source>
        <dbReference type="ARBA" id="ARBA00022448"/>
    </source>
</evidence>
<dbReference type="CDD" id="cd00038">
    <property type="entry name" value="CAP_ED"/>
    <property type="match status" value="1"/>
</dbReference>
<evidence type="ECO:0000256" key="6">
    <source>
        <dbReference type="ARBA" id="ARBA00023053"/>
    </source>
</evidence>
<name>A0A8S4QC71_OWEFU</name>
<dbReference type="PROSITE" id="PS00889">
    <property type="entry name" value="CNMP_BINDING_2"/>
    <property type="match status" value="1"/>
</dbReference>
<evidence type="ECO:0000313" key="14">
    <source>
        <dbReference type="Proteomes" id="UP000749559"/>
    </source>
</evidence>
<proteinExistence type="predicted"/>
<protein>
    <recommendedName>
        <fullName evidence="12">Cyclic nucleotide-binding domain-containing protein</fullName>
    </recommendedName>
</protein>
<feature type="transmembrane region" description="Helical" evidence="11">
    <location>
        <begin position="324"/>
        <end position="350"/>
    </location>
</feature>
<dbReference type="PROSITE" id="PS50042">
    <property type="entry name" value="CNMP_BINDING_3"/>
    <property type="match status" value="1"/>
</dbReference>
<dbReference type="Pfam" id="PF00027">
    <property type="entry name" value="cNMP_binding"/>
    <property type="match status" value="1"/>
</dbReference>
<dbReference type="AlphaFoldDB" id="A0A8S4QC71"/>
<dbReference type="OrthoDB" id="441412at2759"/>
<evidence type="ECO:0000256" key="8">
    <source>
        <dbReference type="ARBA" id="ARBA00023136"/>
    </source>
</evidence>
<comment type="subcellular location">
    <subcellularLocation>
        <location evidence="1">Cell membrane</location>
        <topology evidence="1">Multi-pass membrane protein</topology>
    </subcellularLocation>
</comment>
<feature type="transmembrane region" description="Helical" evidence="11">
    <location>
        <begin position="12"/>
        <end position="31"/>
    </location>
</feature>
<dbReference type="Gene3D" id="2.60.120.10">
    <property type="entry name" value="Jelly Rolls"/>
    <property type="match status" value="1"/>
</dbReference>
<dbReference type="Pfam" id="PF00999">
    <property type="entry name" value="Na_H_Exchanger"/>
    <property type="match status" value="1"/>
</dbReference>
<dbReference type="InterPro" id="IPR018488">
    <property type="entry name" value="cNMP-bd_CS"/>
</dbReference>
<dbReference type="InterPro" id="IPR018422">
    <property type="entry name" value="Cation/H_exchanger_CPA1"/>
</dbReference>
<evidence type="ECO:0000256" key="11">
    <source>
        <dbReference type="SAM" id="Phobius"/>
    </source>
</evidence>
<keyword evidence="8 11" id="KW-0472">Membrane</keyword>
<dbReference type="PANTHER" id="PTHR10110:SF86">
    <property type="entry name" value="SODIUM_HYDROGEN EXCHANGER 7"/>
    <property type="match status" value="1"/>
</dbReference>
<dbReference type="InterPro" id="IPR006153">
    <property type="entry name" value="Cation/H_exchanger_TM"/>
</dbReference>
<dbReference type="PANTHER" id="PTHR10110">
    <property type="entry name" value="SODIUM/HYDROGEN EXCHANGER"/>
    <property type="match status" value="1"/>
</dbReference>
<evidence type="ECO:0000256" key="10">
    <source>
        <dbReference type="SAM" id="MobiDB-lite"/>
    </source>
</evidence>
<keyword evidence="5 11" id="KW-1133">Transmembrane helix</keyword>
<dbReference type="InterPro" id="IPR000595">
    <property type="entry name" value="cNMP-bd_dom"/>
</dbReference>
<evidence type="ECO:0000256" key="1">
    <source>
        <dbReference type="ARBA" id="ARBA00004651"/>
    </source>
</evidence>
<dbReference type="SUPFAM" id="SSF51206">
    <property type="entry name" value="cAMP-binding domain-like"/>
    <property type="match status" value="1"/>
</dbReference>
<dbReference type="SUPFAM" id="SSF81324">
    <property type="entry name" value="Voltage-gated potassium channels"/>
    <property type="match status" value="1"/>
</dbReference>
<dbReference type="Gene3D" id="6.10.140.1330">
    <property type="match status" value="1"/>
</dbReference>
<organism evidence="13 14">
    <name type="scientific">Owenia fusiformis</name>
    <name type="common">Polychaete worm</name>
    <dbReference type="NCBI Taxonomy" id="6347"/>
    <lineage>
        <taxon>Eukaryota</taxon>
        <taxon>Metazoa</taxon>
        <taxon>Spiralia</taxon>
        <taxon>Lophotrochozoa</taxon>
        <taxon>Annelida</taxon>
        <taxon>Polychaeta</taxon>
        <taxon>Sedentaria</taxon>
        <taxon>Canalipalpata</taxon>
        <taxon>Sabellida</taxon>
        <taxon>Oweniida</taxon>
        <taxon>Oweniidae</taxon>
        <taxon>Owenia</taxon>
    </lineage>
</organism>
<feature type="region of interest" description="Disordered" evidence="10">
    <location>
        <begin position="1221"/>
        <end position="1256"/>
    </location>
</feature>
<dbReference type="Gene3D" id="1.20.120.350">
    <property type="entry name" value="Voltage-gated potassium channels. Chain C"/>
    <property type="match status" value="1"/>
</dbReference>
<dbReference type="GO" id="GO:0098719">
    <property type="term" value="P:sodium ion import across plasma membrane"/>
    <property type="evidence" value="ECO:0007669"/>
    <property type="project" value="TreeGrafter"/>
</dbReference>
<gene>
    <name evidence="13" type="ORF">OFUS_LOCUS26785</name>
</gene>
<accession>A0A8S4QC71</accession>
<evidence type="ECO:0000256" key="9">
    <source>
        <dbReference type="ARBA" id="ARBA00023201"/>
    </source>
</evidence>
<evidence type="ECO:0000256" key="5">
    <source>
        <dbReference type="ARBA" id="ARBA00022989"/>
    </source>
</evidence>
<dbReference type="InterPro" id="IPR014710">
    <property type="entry name" value="RmlC-like_jellyroll"/>
</dbReference>
<evidence type="ECO:0000313" key="13">
    <source>
        <dbReference type="EMBL" id="CAH1803170.1"/>
    </source>
</evidence>
<evidence type="ECO:0000256" key="7">
    <source>
        <dbReference type="ARBA" id="ARBA00023065"/>
    </source>
</evidence>
<dbReference type="GO" id="GO:0051453">
    <property type="term" value="P:regulation of intracellular pH"/>
    <property type="evidence" value="ECO:0007669"/>
    <property type="project" value="TreeGrafter"/>
</dbReference>
<reference evidence="13" key="1">
    <citation type="submission" date="2022-03" db="EMBL/GenBank/DDBJ databases">
        <authorList>
            <person name="Martin C."/>
        </authorList>
    </citation>
    <scope>NUCLEOTIDE SEQUENCE</scope>
</reference>
<dbReference type="InterPro" id="IPR027359">
    <property type="entry name" value="Volt_channel_dom_sf"/>
</dbReference>
<feature type="transmembrane region" description="Helical" evidence="11">
    <location>
        <begin position="106"/>
        <end position="131"/>
    </location>
</feature>
<keyword evidence="6" id="KW-0915">Sodium</keyword>
<dbReference type="Pfam" id="PF00520">
    <property type="entry name" value="Ion_trans"/>
    <property type="match status" value="1"/>
</dbReference>
<keyword evidence="3" id="KW-1003">Cell membrane</keyword>
<feature type="transmembrane region" description="Helical" evidence="11">
    <location>
        <begin position="402"/>
        <end position="423"/>
    </location>
</feature>
<keyword evidence="14" id="KW-1185">Reference proteome</keyword>
<feature type="domain" description="Cyclic nucleotide-binding" evidence="12">
    <location>
        <begin position="912"/>
        <end position="1025"/>
    </location>
</feature>
<dbReference type="Proteomes" id="UP000749559">
    <property type="component" value="Unassembled WGS sequence"/>
</dbReference>
<dbReference type="GO" id="GO:0005216">
    <property type="term" value="F:monoatomic ion channel activity"/>
    <property type="evidence" value="ECO:0007669"/>
    <property type="project" value="InterPro"/>
</dbReference>
<keyword evidence="4 11" id="KW-0812">Transmembrane</keyword>
<comment type="caution">
    <text evidence="13">The sequence shown here is derived from an EMBL/GenBank/DDBJ whole genome shotgun (WGS) entry which is preliminary data.</text>
</comment>
<keyword evidence="7" id="KW-0406">Ion transport</keyword>
<dbReference type="GO" id="GO:0015386">
    <property type="term" value="F:potassium:proton antiporter activity"/>
    <property type="evidence" value="ECO:0007669"/>
    <property type="project" value="TreeGrafter"/>
</dbReference>
<dbReference type="SMART" id="SM00100">
    <property type="entry name" value="cNMP"/>
    <property type="match status" value="1"/>
</dbReference>